<dbReference type="InterPro" id="IPR025642">
    <property type="entry name" value="DUF4342"/>
</dbReference>
<feature type="region of interest" description="Disordered" evidence="1">
    <location>
        <begin position="46"/>
        <end position="82"/>
    </location>
</feature>
<comment type="caution">
    <text evidence="4">The sequence shown here is derived from an EMBL/GenBank/DDBJ whole genome shotgun (WGS) entry which is preliminary data.</text>
</comment>
<keyword evidence="2" id="KW-0472">Membrane</keyword>
<evidence type="ECO:0000313" key="4">
    <source>
        <dbReference type="EMBL" id="TCK98471.1"/>
    </source>
</evidence>
<feature type="transmembrane region" description="Helical" evidence="2">
    <location>
        <begin position="115"/>
        <end position="139"/>
    </location>
</feature>
<dbReference type="OrthoDB" id="3183239at2"/>
<feature type="compositionally biased region" description="Low complexity" evidence="1">
    <location>
        <begin position="55"/>
        <end position="71"/>
    </location>
</feature>
<evidence type="ECO:0000256" key="1">
    <source>
        <dbReference type="SAM" id="MobiDB-lite"/>
    </source>
</evidence>
<feature type="compositionally biased region" description="Basic and acidic residues" evidence="1">
    <location>
        <begin position="72"/>
        <end position="82"/>
    </location>
</feature>
<keyword evidence="5" id="KW-1185">Reference proteome</keyword>
<dbReference type="Pfam" id="PF14242">
    <property type="entry name" value="DUF4342"/>
    <property type="match status" value="1"/>
</dbReference>
<dbReference type="AlphaFoldDB" id="A0A4V2Q1Q1"/>
<gene>
    <name evidence="4" type="ORF">EDC19_0893</name>
</gene>
<organism evidence="4 5">
    <name type="scientific">Natranaerovirga hydrolytica</name>
    <dbReference type="NCBI Taxonomy" id="680378"/>
    <lineage>
        <taxon>Bacteria</taxon>
        <taxon>Bacillati</taxon>
        <taxon>Bacillota</taxon>
        <taxon>Clostridia</taxon>
        <taxon>Lachnospirales</taxon>
        <taxon>Natranaerovirgaceae</taxon>
        <taxon>Natranaerovirga</taxon>
    </lineage>
</organism>
<accession>A0A4V2Q1Q1</accession>
<proteinExistence type="predicted"/>
<dbReference type="RefSeq" id="WP_132281100.1">
    <property type="nucleotide sequence ID" value="NZ_SMGQ01000011.1"/>
</dbReference>
<feature type="domain" description="DUF4342" evidence="3">
    <location>
        <begin position="71"/>
        <end position="145"/>
    </location>
</feature>
<reference evidence="4 5" key="1">
    <citation type="submission" date="2019-03" db="EMBL/GenBank/DDBJ databases">
        <title>Genomic Encyclopedia of Type Strains, Phase IV (KMG-IV): sequencing the most valuable type-strain genomes for metagenomic binning, comparative biology and taxonomic classification.</title>
        <authorList>
            <person name="Goeker M."/>
        </authorList>
    </citation>
    <scope>NUCLEOTIDE SEQUENCE [LARGE SCALE GENOMIC DNA]</scope>
    <source>
        <strain evidence="4 5">DSM 24176</strain>
    </source>
</reference>
<keyword evidence="2" id="KW-1133">Transmembrane helix</keyword>
<evidence type="ECO:0000256" key="2">
    <source>
        <dbReference type="SAM" id="Phobius"/>
    </source>
</evidence>
<sequence>MNNIEKIEYLKGKGNISYEEANKLLEANDGDVIKVLCEMEKQGLLSEEKNKKKQNNSNKQSNNKQKNNSNNKKQEESKQEKTFGDSLKELFNKGNENRLVIKRDNDLIANISINYTILFIILAPHLSIVTVILILLLGYKIRFKKDKKYRSSEKVNDFVEKAKKNVKKSVESIVEEEIEEDTEDDDENEVTIED</sequence>
<dbReference type="Proteomes" id="UP000294545">
    <property type="component" value="Unassembled WGS sequence"/>
</dbReference>
<feature type="region of interest" description="Disordered" evidence="1">
    <location>
        <begin position="175"/>
        <end position="194"/>
    </location>
</feature>
<evidence type="ECO:0000259" key="3">
    <source>
        <dbReference type="Pfam" id="PF14242"/>
    </source>
</evidence>
<name>A0A4V2Q1Q1_9FIRM</name>
<protein>
    <submittedName>
        <fullName evidence="4">Uncharacterized protein DUF4342</fullName>
    </submittedName>
</protein>
<evidence type="ECO:0000313" key="5">
    <source>
        <dbReference type="Proteomes" id="UP000294545"/>
    </source>
</evidence>
<dbReference type="EMBL" id="SMGQ01000011">
    <property type="protein sequence ID" value="TCK98471.1"/>
    <property type="molecule type" value="Genomic_DNA"/>
</dbReference>
<keyword evidence="2" id="KW-0812">Transmembrane</keyword>